<feature type="transmembrane region" description="Helical" evidence="5">
    <location>
        <begin position="166"/>
        <end position="185"/>
    </location>
</feature>
<keyword evidence="3 5" id="KW-1133">Transmembrane helix</keyword>
<dbReference type="AlphaFoldDB" id="A0A223ARH4"/>
<dbReference type="PANTHER" id="PTHR43229">
    <property type="entry name" value="NODULATION PROTEIN J"/>
    <property type="match status" value="1"/>
</dbReference>
<dbReference type="GO" id="GO:0016020">
    <property type="term" value="C:membrane"/>
    <property type="evidence" value="ECO:0007669"/>
    <property type="project" value="UniProtKB-SubCell"/>
</dbReference>
<dbReference type="Pfam" id="PF01061">
    <property type="entry name" value="ABC2_membrane"/>
    <property type="match status" value="1"/>
</dbReference>
<evidence type="ECO:0000256" key="4">
    <source>
        <dbReference type="ARBA" id="ARBA00023136"/>
    </source>
</evidence>
<dbReference type="InterPro" id="IPR013525">
    <property type="entry name" value="ABC2_TM"/>
</dbReference>
<gene>
    <name evidence="7" type="ORF">AXF17_03265</name>
</gene>
<feature type="transmembrane region" description="Helical" evidence="5">
    <location>
        <begin position="136"/>
        <end position="159"/>
    </location>
</feature>
<dbReference type="InterPro" id="IPR051784">
    <property type="entry name" value="Nod_factor_ABC_transporter"/>
</dbReference>
<sequence length="250" mass="27886">MNKYTIKYEFLNTLYNGYAIFFGSVFPVLLLHLLSKGTLKDVPENIKPEVITTMFIGMALLIPLASIFLSHAATYSNELDKNVPERILLFGFSEKDILINKMVANLIFLTLCIAIYLVGTVPFLDIKKPTFSGGVVWILGIYLLSGIFMALAHGIATLIRKFGPTYGVVMALYFAMMILSGYMGVSVSDLPKSLKWISDLLPTTQLGNDYINFWMGKEYNFGPLVQSMLFMSALSAAVMLIAFKVRGRKN</sequence>
<accession>A0A223ARH4</accession>
<keyword evidence="8" id="KW-1185">Reference proteome</keyword>
<proteinExistence type="predicted"/>
<organism evidence="7 8">
    <name type="scientific">Mogibacterium pumilum</name>
    <dbReference type="NCBI Taxonomy" id="86332"/>
    <lineage>
        <taxon>Bacteria</taxon>
        <taxon>Bacillati</taxon>
        <taxon>Bacillota</taxon>
        <taxon>Clostridia</taxon>
        <taxon>Peptostreptococcales</taxon>
        <taxon>Anaerovoracaceae</taxon>
        <taxon>Mogibacterium</taxon>
    </lineage>
</organism>
<dbReference type="Proteomes" id="UP000214689">
    <property type="component" value="Chromosome"/>
</dbReference>
<protein>
    <submittedName>
        <fullName evidence="7">ABC transporter</fullName>
    </submittedName>
</protein>
<feature type="domain" description="ABC-2 type transporter transmembrane" evidence="6">
    <location>
        <begin position="9"/>
        <end position="204"/>
    </location>
</feature>
<comment type="subcellular location">
    <subcellularLocation>
        <location evidence="1">Membrane</location>
        <topology evidence="1">Multi-pass membrane protein</topology>
    </subcellularLocation>
</comment>
<dbReference type="RefSeq" id="WP_094233794.1">
    <property type="nucleotide sequence ID" value="NZ_CP016199.1"/>
</dbReference>
<evidence type="ECO:0000256" key="5">
    <source>
        <dbReference type="SAM" id="Phobius"/>
    </source>
</evidence>
<evidence type="ECO:0000313" key="7">
    <source>
        <dbReference type="EMBL" id="ASS37571.1"/>
    </source>
</evidence>
<keyword evidence="4 5" id="KW-0472">Membrane</keyword>
<keyword evidence="2 5" id="KW-0812">Transmembrane</keyword>
<evidence type="ECO:0000313" key="8">
    <source>
        <dbReference type="Proteomes" id="UP000214689"/>
    </source>
</evidence>
<dbReference type="EMBL" id="CP016199">
    <property type="protein sequence ID" value="ASS37571.1"/>
    <property type="molecule type" value="Genomic_DNA"/>
</dbReference>
<feature type="transmembrane region" description="Helical" evidence="5">
    <location>
        <begin position="103"/>
        <end position="124"/>
    </location>
</feature>
<evidence type="ECO:0000256" key="1">
    <source>
        <dbReference type="ARBA" id="ARBA00004141"/>
    </source>
</evidence>
<evidence type="ECO:0000259" key="6">
    <source>
        <dbReference type="Pfam" id="PF01061"/>
    </source>
</evidence>
<reference evidence="8" key="1">
    <citation type="submission" date="2016-05" db="EMBL/GenBank/DDBJ databases">
        <authorList>
            <person name="Holder M.E."/>
            <person name="Ajami N.J."/>
            <person name="Petrosino J.F."/>
        </authorList>
    </citation>
    <scope>NUCLEOTIDE SEQUENCE [LARGE SCALE GENOMIC DNA]</scope>
    <source>
        <strain evidence="8">ATCC 700696</strain>
    </source>
</reference>
<feature type="transmembrane region" description="Helical" evidence="5">
    <location>
        <begin position="224"/>
        <end position="243"/>
    </location>
</feature>
<feature type="transmembrane region" description="Helical" evidence="5">
    <location>
        <begin position="54"/>
        <end position="76"/>
    </location>
</feature>
<dbReference type="GO" id="GO:0140359">
    <property type="term" value="F:ABC-type transporter activity"/>
    <property type="evidence" value="ECO:0007669"/>
    <property type="project" value="InterPro"/>
</dbReference>
<evidence type="ECO:0000256" key="3">
    <source>
        <dbReference type="ARBA" id="ARBA00022989"/>
    </source>
</evidence>
<name>A0A223ARH4_9FIRM</name>
<dbReference type="PANTHER" id="PTHR43229:SF3">
    <property type="entry name" value="ABC-TYPE MULTIDRUG TRANSPORT SYSTEM, PERMEASE COMPONENT"/>
    <property type="match status" value="1"/>
</dbReference>
<dbReference type="OrthoDB" id="9797193at2"/>
<evidence type="ECO:0000256" key="2">
    <source>
        <dbReference type="ARBA" id="ARBA00022692"/>
    </source>
</evidence>
<feature type="transmembrane region" description="Helical" evidence="5">
    <location>
        <begin position="12"/>
        <end position="34"/>
    </location>
</feature>